<dbReference type="RefSeq" id="WP_192863185.1">
    <property type="nucleotide sequence ID" value="NZ_JADAQT010000088.1"/>
</dbReference>
<organism evidence="2 3">
    <name type="scientific">Myceligenerans pegani</name>
    <dbReference type="NCBI Taxonomy" id="2776917"/>
    <lineage>
        <taxon>Bacteria</taxon>
        <taxon>Bacillati</taxon>
        <taxon>Actinomycetota</taxon>
        <taxon>Actinomycetes</taxon>
        <taxon>Micrococcales</taxon>
        <taxon>Promicromonosporaceae</taxon>
        <taxon>Myceligenerans</taxon>
    </lineage>
</organism>
<dbReference type="EMBL" id="JADAQT010000088">
    <property type="protein sequence ID" value="MBE1876618.1"/>
    <property type="molecule type" value="Genomic_DNA"/>
</dbReference>
<reference evidence="2 3" key="1">
    <citation type="submission" date="2020-10" db="EMBL/GenBank/DDBJ databases">
        <title>Myceligenerans pegani sp. nov., an endophytic actinomycete isolated from Peganum harmala L. in Xinjiang, China.</title>
        <authorList>
            <person name="Xin L."/>
        </authorList>
    </citation>
    <scope>NUCLEOTIDE SEQUENCE [LARGE SCALE GENOMIC DNA]</scope>
    <source>
        <strain evidence="2 3">TRM65318</strain>
    </source>
</reference>
<accession>A0ABR9MYZ4</accession>
<evidence type="ECO:0000313" key="2">
    <source>
        <dbReference type="EMBL" id="MBE1876618.1"/>
    </source>
</evidence>
<sequence length="94" mass="10083">MVNDALRRWRLSAPSPSGSGSPMTRAELAEAVNQYVWSTTGQHCTLDAATLARYERGMVGWPGETYRTGLRAVLGAASDAELGFRPTRRGAAAT</sequence>
<keyword evidence="3" id="KW-1185">Reference proteome</keyword>
<dbReference type="Proteomes" id="UP000625527">
    <property type="component" value="Unassembled WGS sequence"/>
</dbReference>
<feature type="region of interest" description="Disordered" evidence="1">
    <location>
        <begin position="1"/>
        <end position="23"/>
    </location>
</feature>
<protein>
    <submittedName>
        <fullName evidence="2">Uncharacterized protein</fullName>
    </submittedName>
</protein>
<comment type="caution">
    <text evidence="2">The sequence shown here is derived from an EMBL/GenBank/DDBJ whole genome shotgun (WGS) entry which is preliminary data.</text>
</comment>
<proteinExistence type="predicted"/>
<gene>
    <name evidence="2" type="ORF">IHE71_12960</name>
</gene>
<evidence type="ECO:0000313" key="3">
    <source>
        <dbReference type="Proteomes" id="UP000625527"/>
    </source>
</evidence>
<evidence type="ECO:0000256" key="1">
    <source>
        <dbReference type="SAM" id="MobiDB-lite"/>
    </source>
</evidence>
<feature type="compositionally biased region" description="Low complexity" evidence="1">
    <location>
        <begin position="12"/>
        <end position="22"/>
    </location>
</feature>
<name>A0ABR9MYZ4_9MICO</name>